<evidence type="ECO:0000256" key="1">
    <source>
        <dbReference type="SAM" id="MobiDB-lite"/>
    </source>
</evidence>
<dbReference type="GO" id="GO:0005634">
    <property type="term" value="C:nucleus"/>
    <property type="evidence" value="ECO:0007669"/>
    <property type="project" value="InterPro"/>
</dbReference>
<dbReference type="PANTHER" id="PTHR12963:SF4">
    <property type="entry name" value="ACTIVATING SIGNAL COINTEGRATOR 1"/>
    <property type="match status" value="1"/>
</dbReference>
<reference evidence="3" key="1">
    <citation type="submission" date="2020-10" db="EMBL/GenBank/DDBJ databases">
        <title>Feather gene expression reveals the developmental basis of iridescence in African starlings.</title>
        <authorList>
            <person name="Rubenstein D.R."/>
        </authorList>
    </citation>
    <scope>NUCLEOTIDE SEQUENCE</scope>
    <source>
        <strain evidence="3">SS15</strain>
        <tissue evidence="3">Liver</tissue>
    </source>
</reference>
<dbReference type="InterPro" id="IPR009349">
    <property type="entry name" value="TRIP4/RQT4_C2HC5_Znf"/>
</dbReference>
<name>A0A835TR90_9PASS</name>
<dbReference type="FunFam" id="2.30.130.30:FF:000006">
    <property type="entry name" value="Putative_zinc_finger_motif_-_C2HC5-type /ASCH_domain_containing_protein_-_putative"/>
    <property type="match status" value="1"/>
</dbReference>
<dbReference type="GO" id="GO:0180022">
    <property type="term" value="C:RQC-trigger complex"/>
    <property type="evidence" value="ECO:0007669"/>
    <property type="project" value="InterPro"/>
</dbReference>
<dbReference type="CDD" id="cd06554">
    <property type="entry name" value="ASCH_ASC-1_like"/>
    <property type="match status" value="1"/>
</dbReference>
<dbReference type="Pfam" id="PF23135">
    <property type="entry name" value="TRI4_N"/>
    <property type="match status" value="1"/>
</dbReference>
<dbReference type="EMBL" id="JADDUC010000182">
    <property type="protein sequence ID" value="KAG0116207.1"/>
    <property type="molecule type" value="Genomic_DNA"/>
</dbReference>
<feature type="domain" description="ASCH" evidence="2">
    <location>
        <begin position="439"/>
        <end position="537"/>
    </location>
</feature>
<evidence type="ECO:0000313" key="4">
    <source>
        <dbReference type="EMBL" id="KAI1234959.1"/>
    </source>
</evidence>
<dbReference type="Gene3D" id="2.30.130.30">
    <property type="entry name" value="Hypothetical protein"/>
    <property type="match status" value="1"/>
</dbReference>
<dbReference type="EMBL" id="JADDUC020000013">
    <property type="protein sequence ID" value="KAI1234959.1"/>
    <property type="molecule type" value="Genomic_DNA"/>
</dbReference>
<dbReference type="GO" id="GO:0008270">
    <property type="term" value="F:zinc ion binding"/>
    <property type="evidence" value="ECO:0007669"/>
    <property type="project" value="InterPro"/>
</dbReference>
<keyword evidence="5" id="KW-1185">Reference proteome</keyword>
<gene>
    <name evidence="4" type="ORF">IHE44_0002585</name>
    <name evidence="3" type="ORF">IHE44_004581</name>
</gene>
<dbReference type="Pfam" id="PF23134">
    <property type="entry name" value="TRIP4_3rd"/>
    <property type="match status" value="1"/>
</dbReference>
<evidence type="ECO:0000313" key="3">
    <source>
        <dbReference type="EMBL" id="KAG0116207.1"/>
    </source>
</evidence>
<dbReference type="Pfam" id="PF04266">
    <property type="entry name" value="ASCH"/>
    <property type="match status" value="1"/>
</dbReference>
<reference evidence="4" key="3">
    <citation type="submission" date="2022-01" db="EMBL/GenBank/DDBJ databases">
        <authorList>
            <person name="Rubenstein D.R."/>
        </authorList>
    </citation>
    <scope>NUCLEOTIDE SEQUENCE</scope>
    <source>
        <strain evidence="4">SS15</strain>
        <tissue evidence="4">Liver</tissue>
    </source>
</reference>
<dbReference type="SUPFAM" id="SSF88697">
    <property type="entry name" value="PUA domain-like"/>
    <property type="match status" value="1"/>
</dbReference>
<dbReference type="GO" id="GO:0072344">
    <property type="term" value="P:rescue of stalled ribosome"/>
    <property type="evidence" value="ECO:0007669"/>
    <property type="project" value="InterPro"/>
</dbReference>
<dbReference type="InterPro" id="IPR039128">
    <property type="entry name" value="TRIP4-like"/>
</dbReference>
<dbReference type="AlphaFoldDB" id="A0A835TR90"/>
<dbReference type="Pfam" id="PF06221">
    <property type="entry name" value="zf-C2HC5"/>
    <property type="match status" value="1"/>
</dbReference>
<dbReference type="SMART" id="SM01022">
    <property type="entry name" value="ASCH"/>
    <property type="match status" value="1"/>
</dbReference>
<comment type="caution">
    <text evidence="3">The sequence shown here is derived from an EMBL/GenBank/DDBJ whole genome shotgun (WGS) entry which is preliminary data.</text>
</comment>
<dbReference type="InterPro" id="IPR015947">
    <property type="entry name" value="PUA-like_sf"/>
</dbReference>
<dbReference type="InterPro" id="IPR056994">
    <property type="entry name" value="TRI4_N"/>
</dbReference>
<accession>A0A835TR90</accession>
<feature type="region of interest" description="Disordered" evidence="1">
    <location>
        <begin position="83"/>
        <end position="123"/>
    </location>
</feature>
<dbReference type="InterPro" id="IPR056993">
    <property type="entry name" value="TRIP4_3rd_dom"/>
</dbReference>
<evidence type="ECO:0000313" key="5">
    <source>
        <dbReference type="Proteomes" id="UP000618051"/>
    </source>
</evidence>
<proteinExistence type="predicted"/>
<reference evidence="4 5" key="2">
    <citation type="journal article" date="2021" name="J. Hered.">
        <title>Feather Gene Expression Elucidates the Developmental Basis of Plumage Iridescence in African Starlings.</title>
        <authorList>
            <person name="Rubenstein D.R."/>
            <person name="Corvelo A."/>
            <person name="MacManes M.D."/>
            <person name="Maia R."/>
            <person name="Narzisi G."/>
            <person name="Rousaki A."/>
            <person name="Vandenabeele P."/>
            <person name="Shawkey M.D."/>
            <person name="Solomon J."/>
        </authorList>
    </citation>
    <scope>NUCLEOTIDE SEQUENCE [LARGE SCALE GENOMIC DNA]</scope>
    <source>
        <strain evidence="4">SS15</strain>
    </source>
</reference>
<sequence>MAAPSALLAWCVQHLRGDFGLDVGEDVVRYILSITNEDEIREYVVDLVQGTDGKKSWFVEELLTRWRKSAQLPSEPFPAYWKKDEASEVPRAGDQGKKGKRKGRNKQETLAYTEPSAHGEEVKTPLDLAKAQESSIGVSNSSISSKKKPKYVSLYTREGQDRLAVLLPGRHACECLGQKHKLINNCLECGRIVCEQEGSGPCLFCGALVCTKEEQDILQRDSNKSHKLLKKLMAGAESSGNLDDVSKGLLPHQEAKLKSGLEMAVKHKDKLLEFDRTSVRRTQVIDDELDYFATDSNQWLSKQEREALQKREQELQELRHASRLAKKITIDFAGRQILEEDSSMAEYHSKLDETIEAVSCGALSKPARSPGAEMTPNSGVLVNPRLLQPAPLWVDQTGLLPQRKTVHSVEAGSESGLERNRLRIQDRELQEISDDGWCLSLHQPWASLLVRGIKRVEGRTWYTSHRGRLWIAATAKRPSPQEISELEATYRMLLQKDVEFPNDYPSGCLLGCVDVTDCLSQEQFQEQELQVHLKEAELNLIANVSKMTKCAAPAQKSDLGLAGSKKFLLLMHAETLGIFKECVSRQGEVVQSTDLLGTELSWSFSRRCALTHTSPPHHLLFEAPACSRRNHFTTVLTLLSVSLRVSQYPDLSQESGSPFVFICTNPQEMVLKFPIKGKHKIWKLDAKIHQGAKKGLMKQKAMGIIKRDVFTKTWPNSPVLPGRSRAADKGGWEMELDRM</sequence>
<protein>
    <recommendedName>
        <fullName evidence="2">ASCH domain-containing protein</fullName>
    </recommendedName>
</protein>
<organism evidence="3">
    <name type="scientific">Lamprotornis superbus</name>
    <dbReference type="NCBI Taxonomy" id="245042"/>
    <lineage>
        <taxon>Eukaryota</taxon>
        <taxon>Metazoa</taxon>
        <taxon>Chordata</taxon>
        <taxon>Craniata</taxon>
        <taxon>Vertebrata</taxon>
        <taxon>Euteleostomi</taxon>
        <taxon>Archelosauria</taxon>
        <taxon>Archosauria</taxon>
        <taxon>Dinosauria</taxon>
        <taxon>Saurischia</taxon>
        <taxon>Theropoda</taxon>
        <taxon>Coelurosauria</taxon>
        <taxon>Aves</taxon>
        <taxon>Neognathae</taxon>
        <taxon>Neoaves</taxon>
        <taxon>Telluraves</taxon>
        <taxon>Australaves</taxon>
        <taxon>Passeriformes</taxon>
        <taxon>Sturnidae</taxon>
        <taxon>Lamprotornis</taxon>
    </lineage>
</organism>
<dbReference type="Proteomes" id="UP000618051">
    <property type="component" value="Unassembled WGS sequence"/>
</dbReference>
<dbReference type="InterPro" id="IPR007374">
    <property type="entry name" value="ASCH_domain"/>
</dbReference>
<dbReference type="OrthoDB" id="338816at2759"/>
<evidence type="ECO:0000259" key="2">
    <source>
        <dbReference type="SMART" id="SM01022"/>
    </source>
</evidence>
<dbReference type="PANTHER" id="PTHR12963">
    <property type="entry name" value="THYROID RECEPTOR INTERACTING PROTEIN RELATED"/>
    <property type="match status" value="1"/>
</dbReference>